<evidence type="ECO:0000256" key="2">
    <source>
        <dbReference type="ARBA" id="ARBA00023235"/>
    </source>
</evidence>
<protein>
    <submittedName>
        <fullName evidence="3">AGE family epimerase/isomerase</fullName>
    </submittedName>
</protein>
<dbReference type="InterPro" id="IPR010819">
    <property type="entry name" value="AGE/CE"/>
</dbReference>
<keyword evidence="2" id="KW-0413">Isomerase</keyword>
<dbReference type="Gene3D" id="1.50.10.10">
    <property type="match status" value="1"/>
</dbReference>
<organism evidence="3 4">
    <name type="scientific">Larkinella insperata</name>
    <dbReference type="NCBI Taxonomy" id="332158"/>
    <lineage>
        <taxon>Bacteria</taxon>
        <taxon>Pseudomonadati</taxon>
        <taxon>Bacteroidota</taxon>
        <taxon>Cytophagia</taxon>
        <taxon>Cytophagales</taxon>
        <taxon>Spirosomataceae</taxon>
        <taxon>Larkinella</taxon>
    </lineage>
</organism>
<evidence type="ECO:0000313" key="4">
    <source>
        <dbReference type="Proteomes" id="UP001597116"/>
    </source>
</evidence>
<name>A0ABW3QCA1_9BACT</name>
<dbReference type="Proteomes" id="UP001597116">
    <property type="component" value="Unassembled WGS sequence"/>
</dbReference>
<comment type="caution">
    <text evidence="3">The sequence shown here is derived from an EMBL/GenBank/DDBJ whole genome shotgun (WGS) entry which is preliminary data.</text>
</comment>
<dbReference type="InterPro" id="IPR012341">
    <property type="entry name" value="6hp_glycosidase-like_sf"/>
</dbReference>
<dbReference type="PANTHER" id="PTHR15108">
    <property type="entry name" value="N-ACYLGLUCOSAMINE-2-EPIMERASE"/>
    <property type="match status" value="1"/>
</dbReference>
<sequence length="406" mass="46940">MEFSKLAAHYQESLFRTILPFWIKHSRDTVCGGYFNALNSQGDVFDTDKVIQLQAQQIWAFSFLFNQVDALPQWLELARHGADFLMQHGRFENRWLGVVDRRGRPVAPALTVAPACSVAMAFAQLYAATSEPEFADLAQQTVLTVVADRQQQHEQWEKQLGGFRQLKHLREPMALLKALLETRPLLDPDFYKQATEAVVNEIQNEFFDKRITVLREQVLPGGSFCDSPAGRRLHGGYGFETANYLLEVADLTGNRRLAQQAVQMALHLADLCWDEPSGGFLQYADLKDRPSVDSEWDRKLWWIHSEALAIFSRGYIHTRQNDCLKWFRKTHEYTWQHFPDKTHQEWFTVLDRKGQPVVSSKATPEKGCYHLIKGLYETWRALESAALTDKNRQENRLEIRLGRRTN</sequence>
<dbReference type="InterPro" id="IPR008928">
    <property type="entry name" value="6-hairpin_glycosidase_sf"/>
</dbReference>
<evidence type="ECO:0000256" key="1">
    <source>
        <dbReference type="ARBA" id="ARBA00008558"/>
    </source>
</evidence>
<proteinExistence type="inferred from homology"/>
<dbReference type="RefSeq" id="WP_265993114.1">
    <property type="nucleotide sequence ID" value="NZ_CP110973.1"/>
</dbReference>
<accession>A0ABW3QCA1</accession>
<evidence type="ECO:0000313" key="3">
    <source>
        <dbReference type="EMBL" id="MFD1142620.1"/>
    </source>
</evidence>
<comment type="similarity">
    <text evidence="1">Belongs to the N-acylglucosamine 2-epimerase family.</text>
</comment>
<gene>
    <name evidence="3" type="ORF">ACFQ4C_15950</name>
</gene>
<dbReference type="Pfam" id="PF07221">
    <property type="entry name" value="GlcNAc_2-epim"/>
    <property type="match status" value="1"/>
</dbReference>
<keyword evidence="4" id="KW-1185">Reference proteome</keyword>
<reference evidence="4" key="1">
    <citation type="journal article" date="2019" name="Int. J. Syst. Evol. Microbiol.">
        <title>The Global Catalogue of Microorganisms (GCM) 10K type strain sequencing project: providing services to taxonomists for standard genome sequencing and annotation.</title>
        <authorList>
            <consortium name="The Broad Institute Genomics Platform"/>
            <consortium name="The Broad Institute Genome Sequencing Center for Infectious Disease"/>
            <person name="Wu L."/>
            <person name="Ma J."/>
        </authorList>
    </citation>
    <scope>NUCLEOTIDE SEQUENCE [LARGE SCALE GENOMIC DNA]</scope>
    <source>
        <strain evidence="4">CCUG 55608</strain>
    </source>
</reference>
<dbReference type="EMBL" id="JBHTLP010000008">
    <property type="protein sequence ID" value="MFD1142620.1"/>
    <property type="molecule type" value="Genomic_DNA"/>
</dbReference>
<dbReference type="SUPFAM" id="SSF48208">
    <property type="entry name" value="Six-hairpin glycosidases"/>
    <property type="match status" value="1"/>
</dbReference>